<proteinExistence type="predicted"/>
<organism evidence="1 2">
    <name type="scientific">Parelaphostrongylus tenuis</name>
    <name type="common">Meningeal worm</name>
    <dbReference type="NCBI Taxonomy" id="148309"/>
    <lineage>
        <taxon>Eukaryota</taxon>
        <taxon>Metazoa</taxon>
        <taxon>Ecdysozoa</taxon>
        <taxon>Nematoda</taxon>
        <taxon>Chromadorea</taxon>
        <taxon>Rhabditida</taxon>
        <taxon>Rhabditina</taxon>
        <taxon>Rhabditomorpha</taxon>
        <taxon>Strongyloidea</taxon>
        <taxon>Metastrongylidae</taxon>
        <taxon>Parelaphostrongylus</taxon>
    </lineage>
</organism>
<keyword evidence="2" id="KW-1185">Reference proteome</keyword>
<name>A0AAD5RCY7_PARTN</name>
<gene>
    <name evidence="1" type="ORF">KIN20_034680</name>
</gene>
<comment type="caution">
    <text evidence="1">The sequence shown here is derived from an EMBL/GenBank/DDBJ whole genome shotgun (WGS) entry which is preliminary data.</text>
</comment>
<evidence type="ECO:0000313" key="2">
    <source>
        <dbReference type="Proteomes" id="UP001196413"/>
    </source>
</evidence>
<dbReference type="Proteomes" id="UP001196413">
    <property type="component" value="Unassembled WGS sequence"/>
</dbReference>
<accession>A0AAD5RCY7</accession>
<evidence type="ECO:0000313" key="1">
    <source>
        <dbReference type="EMBL" id="KAJ1372509.1"/>
    </source>
</evidence>
<sequence length="80" mass="9526">MWVRVPSDVKAFHITHHQKGLPNRQRLGRVGMGSVSEQKIFERFHLRKHKTLEEMDLDVELQTRRENGMWNMKANETAEK</sequence>
<dbReference type="AlphaFoldDB" id="A0AAD5RCY7"/>
<protein>
    <submittedName>
        <fullName evidence="1">Uncharacterized protein</fullName>
    </submittedName>
</protein>
<dbReference type="EMBL" id="JAHQIW010007153">
    <property type="protein sequence ID" value="KAJ1372509.1"/>
    <property type="molecule type" value="Genomic_DNA"/>
</dbReference>
<reference evidence="1" key="1">
    <citation type="submission" date="2021-06" db="EMBL/GenBank/DDBJ databases">
        <title>Parelaphostrongylus tenuis whole genome reference sequence.</title>
        <authorList>
            <person name="Garwood T.J."/>
            <person name="Larsen P.A."/>
            <person name="Fountain-Jones N.M."/>
            <person name="Garbe J.R."/>
            <person name="Macchietto M.G."/>
            <person name="Kania S.A."/>
            <person name="Gerhold R.W."/>
            <person name="Richards J.E."/>
            <person name="Wolf T.M."/>
        </authorList>
    </citation>
    <scope>NUCLEOTIDE SEQUENCE</scope>
    <source>
        <strain evidence="1">MNPRO001-30</strain>
        <tissue evidence="1">Meninges</tissue>
    </source>
</reference>